<evidence type="ECO:0000313" key="4">
    <source>
        <dbReference type="Proteomes" id="UP001301442"/>
    </source>
</evidence>
<evidence type="ECO:0000259" key="2">
    <source>
        <dbReference type="Pfam" id="PF13474"/>
    </source>
</evidence>
<keyword evidence="1" id="KW-0732">Signal</keyword>
<feature type="domain" description="SnoaL-like" evidence="2">
    <location>
        <begin position="37"/>
        <end position="146"/>
    </location>
</feature>
<organism evidence="3 4">
    <name type="scientific">Thalassotalea fonticola</name>
    <dbReference type="NCBI Taxonomy" id="3065649"/>
    <lineage>
        <taxon>Bacteria</taxon>
        <taxon>Pseudomonadati</taxon>
        <taxon>Pseudomonadota</taxon>
        <taxon>Gammaproteobacteria</taxon>
        <taxon>Alteromonadales</taxon>
        <taxon>Colwelliaceae</taxon>
        <taxon>Thalassotalea</taxon>
    </lineage>
</organism>
<evidence type="ECO:0000313" key="3">
    <source>
        <dbReference type="EMBL" id="WOH37807.1"/>
    </source>
</evidence>
<proteinExistence type="predicted"/>
<dbReference type="SUPFAM" id="SSF54427">
    <property type="entry name" value="NTF2-like"/>
    <property type="match status" value="1"/>
</dbReference>
<feature type="signal peptide" evidence="1">
    <location>
        <begin position="1"/>
        <end position="20"/>
    </location>
</feature>
<keyword evidence="4" id="KW-1185">Reference proteome</keyword>
<dbReference type="InterPro" id="IPR032710">
    <property type="entry name" value="NTF2-like_dom_sf"/>
</dbReference>
<dbReference type="EMBL" id="CP136600">
    <property type="protein sequence ID" value="WOH37807.1"/>
    <property type="molecule type" value="Genomic_DNA"/>
</dbReference>
<name>A0ABZ0GQY7_9GAMM</name>
<reference evidence="3 4" key="1">
    <citation type="submission" date="2023-09" db="EMBL/GenBank/DDBJ databases">
        <authorList>
            <person name="Qi X."/>
        </authorList>
    </citation>
    <scope>NUCLEOTIDE SEQUENCE [LARGE SCALE GENOMIC DNA]</scope>
    <source>
        <strain evidence="3 4">S1-1</strain>
    </source>
</reference>
<dbReference type="InterPro" id="IPR037401">
    <property type="entry name" value="SnoaL-like"/>
</dbReference>
<dbReference type="RefSeq" id="WP_348396585.1">
    <property type="nucleotide sequence ID" value="NZ_CP136600.1"/>
</dbReference>
<dbReference type="Gene3D" id="3.10.450.50">
    <property type="match status" value="1"/>
</dbReference>
<evidence type="ECO:0000256" key="1">
    <source>
        <dbReference type="SAM" id="SignalP"/>
    </source>
</evidence>
<gene>
    <name evidence="3" type="ORF">RI844_00795</name>
</gene>
<protein>
    <submittedName>
        <fullName evidence="3">Nuclear transport factor 2 family protein</fullName>
    </submittedName>
</protein>
<accession>A0ABZ0GQY7</accession>
<dbReference type="Proteomes" id="UP001301442">
    <property type="component" value="Chromosome"/>
</dbReference>
<feature type="chain" id="PRO_5045112446" evidence="1">
    <location>
        <begin position="21"/>
        <end position="153"/>
    </location>
</feature>
<dbReference type="Pfam" id="PF13474">
    <property type="entry name" value="SnoaL_3"/>
    <property type="match status" value="1"/>
</dbReference>
<sequence>MKYCVKIISLLMVFTAFTSAANQLTKEQSEVWEVVIASYADIEKQDSNWTNKWATEDLLAWGNATPMPRNRASIQRWEKFQFSNGGKNVVSDYTPTGIVVHGDTAVAHYYFSNGTISKDGKADTSHGRCSDVLVRDGKSWKFVAWHCADEPES</sequence>